<reference evidence="3" key="1">
    <citation type="submission" date="2022-11" db="UniProtKB">
        <authorList>
            <consortium name="WormBaseParasite"/>
        </authorList>
    </citation>
    <scope>IDENTIFICATION</scope>
</reference>
<evidence type="ECO:0000313" key="3">
    <source>
        <dbReference type="WBParaSite" id="nRc.2.0.1.t08106-RA"/>
    </source>
</evidence>
<protein>
    <submittedName>
        <fullName evidence="3">Uncharacterized protein</fullName>
    </submittedName>
</protein>
<organism evidence="2 3">
    <name type="scientific">Romanomermis culicivorax</name>
    <name type="common">Nematode worm</name>
    <dbReference type="NCBI Taxonomy" id="13658"/>
    <lineage>
        <taxon>Eukaryota</taxon>
        <taxon>Metazoa</taxon>
        <taxon>Ecdysozoa</taxon>
        <taxon>Nematoda</taxon>
        <taxon>Enoplea</taxon>
        <taxon>Dorylaimia</taxon>
        <taxon>Mermithida</taxon>
        <taxon>Mermithoidea</taxon>
        <taxon>Mermithidae</taxon>
        <taxon>Romanomermis</taxon>
    </lineage>
</organism>
<feature type="compositionally biased region" description="Pro residues" evidence="1">
    <location>
        <begin position="72"/>
        <end position="83"/>
    </location>
</feature>
<accession>A0A915I305</accession>
<dbReference type="Proteomes" id="UP000887565">
    <property type="component" value="Unplaced"/>
</dbReference>
<keyword evidence="2" id="KW-1185">Reference proteome</keyword>
<proteinExistence type="predicted"/>
<evidence type="ECO:0000256" key="1">
    <source>
        <dbReference type="SAM" id="MobiDB-lite"/>
    </source>
</evidence>
<name>A0A915I305_ROMCU</name>
<dbReference type="AlphaFoldDB" id="A0A915I305"/>
<feature type="region of interest" description="Disordered" evidence="1">
    <location>
        <begin position="58"/>
        <end position="89"/>
    </location>
</feature>
<evidence type="ECO:0000313" key="2">
    <source>
        <dbReference type="Proteomes" id="UP000887565"/>
    </source>
</evidence>
<sequence>MEGRLHEFKNITSLAEFVNKLKVDTTAWKEFSKDQEDGEDDRLNRVYENRRFNNLQIRHQDNIVNQQQQIPRPQPIPPPPPAFQGPLSH</sequence>
<dbReference type="WBParaSite" id="nRc.2.0.1.t08106-RA">
    <property type="protein sequence ID" value="nRc.2.0.1.t08106-RA"/>
    <property type="gene ID" value="nRc.2.0.1.g08106"/>
</dbReference>